<keyword evidence="2" id="KW-0812">Transmembrane</keyword>
<protein>
    <submittedName>
        <fullName evidence="4">ISXo2 transposase</fullName>
    </submittedName>
</protein>
<evidence type="ECO:0000313" key="4">
    <source>
        <dbReference type="EMBL" id="SMR04406.1"/>
    </source>
</evidence>
<organism evidence="4 6">
    <name type="scientific">Xanthomonas fragariae</name>
    <dbReference type="NCBI Taxonomy" id="48664"/>
    <lineage>
        <taxon>Bacteria</taxon>
        <taxon>Pseudomonadati</taxon>
        <taxon>Pseudomonadota</taxon>
        <taxon>Gammaproteobacteria</taxon>
        <taxon>Lysobacterales</taxon>
        <taxon>Lysobacteraceae</taxon>
        <taxon>Xanthomonas</taxon>
    </lineage>
</organism>
<dbReference type="InterPro" id="IPR048130">
    <property type="entry name" value="T6SS_ExIF-like"/>
</dbReference>
<evidence type="ECO:0000256" key="2">
    <source>
        <dbReference type="SAM" id="Phobius"/>
    </source>
</evidence>
<evidence type="ECO:0000313" key="3">
    <source>
        <dbReference type="EMBL" id="SMQ98130.1"/>
    </source>
</evidence>
<dbReference type="KEGG" id="xfr:BER92_15175"/>
<dbReference type="EMBL" id="LT853882">
    <property type="protein sequence ID" value="SMQ98130.1"/>
    <property type="molecule type" value="Genomic_DNA"/>
</dbReference>
<dbReference type="STRING" id="48664.BER92_15175"/>
<dbReference type="Proteomes" id="UP000195953">
    <property type="component" value="Chromosome 1"/>
</dbReference>
<gene>
    <name evidence="4" type="ORF">PD5205_03124</name>
    <name evidence="3" type="ORF">PD885_00871</name>
</gene>
<dbReference type="Proteomes" id="UP000195877">
    <property type="component" value="Chromosome 1"/>
</dbReference>
<feature type="transmembrane region" description="Helical" evidence="2">
    <location>
        <begin position="173"/>
        <end position="192"/>
    </location>
</feature>
<dbReference type="AlphaFoldDB" id="A0A1Y6HMI9"/>
<evidence type="ECO:0000313" key="6">
    <source>
        <dbReference type="Proteomes" id="UP000195953"/>
    </source>
</evidence>
<evidence type="ECO:0000256" key="1">
    <source>
        <dbReference type="SAM" id="MobiDB-lite"/>
    </source>
</evidence>
<feature type="region of interest" description="Disordered" evidence="1">
    <location>
        <begin position="226"/>
        <end position="245"/>
    </location>
</feature>
<dbReference type="GeneID" id="61893300"/>
<reference evidence="4 6" key="2">
    <citation type="submission" date="2017-05" db="EMBL/GenBank/DDBJ databases">
        <authorList>
            <person name="Song R."/>
            <person name="Chenine A.L."/>
            <person name="Ruprecht R.M."/>
        </authorList>
    </citation>
    <scope>NUCLEOTIDE SEQUENCE [LARGE SCALE GENOMIC DNA]</scope>
    <source>
        <strain evidence="4">PD5205</strain>
    </source>
</reference>
<name>A0A1Y6HMI9_9XANT</name>
<dbReference type="EMBL" id="LT853885">
    <property type="protein sequence ID" value="SMR04406.1"/>
    <property type="molecule type" value="Genomic_DNA"/>
</dbReference>
<dbReference type="NCBIfam" id="NF041560">
    <property type="entry name" value="T6SS_Burk_ExIF"/>
    <property type="match status" value="1"/>
</dbReference>
<keyword evidence="2" id="KW-1133">Transmembrane helix</keyword>
<reference evidence="3 5" key="1">
    <citation type="submission" date="2017-05" db="EMBL/GenBank/DDBJ databases">
        <authorList>
            <person name="Blom J."/>
        </authorList>
    </citation>
    <scope>NUCLEOTIDE SEQUENCE [LARGE SCALE GENOMIC DNA]</scope>
    <source>
        <strain evidence="3">PD885</strain>
    </source>
</reference>
<dbReference type="OrthoDB" id="6047239at2"/>
<feature type="transmembrane region" description="Helical" evidence="2">
    <location>
        <begin position="141"/>
        <end position="161"/>
    </location>
</feature>
<dbReference type="RefSeq" id="WP_040762591.1">
    <property type="nucleotide sequence ID" value="NZ_CP016830.1"/>
</dbReference>
<keyword evidence="5" id="KW-1185">Reference proteome</keyword>
<accession>A0A1Y6HMI9</accession>
<dbReference type="eggNOG" id="COG3677">
    <property type="taxonomic scope" value="Bacteria"/>
</dbReference>
<keyword evidence="2" id="KW-0472">Membrane</keyword>
<sequence length="245" mass="26885">MTQDPNAHTQVIGGTLRNVRLKNTTAEVFFRAGDREGMAATGVAAAALGLSGAAAGMVTMSMEEMSEPVSQVSFDLDGKHVEALLWNWPFKDGDEVQAVVEPAPDGGYTGFAVLDPKEKIIVLYPHVSAGVRAHWKNVFKFSFFAGAAFALFMISAAILGGRLASFSNANSSLSFYLLAFLMFVSMFLWIGYRMGRRFTPFILMAEPIFTVLGWKDVKNINLRKTTKAKKKPTDPPAMGDSYFRY</sequence>
<evidence type="ECO:0000313" key="5">
    <source>
        <dbReference type="Proteomes" id="UP000195877"/>
    </source>
</evidence>
<proteinExistence type="predicted"/>